<evidence type="ECO:0000313" key="2">
    <source>
        <dbReference type="Proteomes" id="UP000719766"/>
    </source>
</evidence>
<dbReference type="GeneID" id="64590389"/>
<feature type="non-terminal residue" evidence="1">
    <location>
        <position position="1"/>
    </location>
</feature>
<dbReference type="AlphaFoldDB" id="A0A9P7DHF7"/>
<dbReference type="RefSeq" id="XP_041159532.1">
    <property type="nucleotide sequence ID" value="XM_041296625.1"/>
</dbReference>
<name>A0A9P7DHF7_9AGAM</name>
<dbReference type="EMBL" id="JABBWE010000033">
    <property type="protein sequence ID" value="KAG1792995.1"/>
    <property type="molecule type" value="Genomic_DNA"/>
</dbReference>
<accession>A0A9P7DHF7</accession>
<dbReference type="Proteomes" id="UP000719766">
    <property type="component" value="Unassembled WGS sequence"/>
</dbReference>
<sequence length="140" mass="16527">FVNEITTMRRHMDALHRNEYIQWAKDNKFMSMLPKDTKRRKLDAAADSQARLDTHLREPQPKEQIIPYSDAIFREAAIEWLIETDQPIDALNHKSFRYMIDVAARATNGVKLPSRTKTRRAIIDLFKHNLTNLRRRLLVS</sequence>
<evidence type="ECO:0000313" key="1">
    <source>
        <dbReference type="EMBL" id="KAG1792995.1"/>
    </source>
</evidence>
<protein>
    <submittedName>
        <fullName evidence="1">Uncharacterized protein</fullName>
    </submittedName>
</protein>
<keyword evidence="2" id="KW-1185">Reference proteome</keyword>
<organism evidence="1 2">
    <name type="scientific">Suillus plorans</name>
    <dbReference type="NCBI Taxonomy" id="116603"/>
    <lineage>
        <taxon>Eukaryota</taxon>
        <taxon>Fungi</taxon>
        <taxon>Dikarya</taxon>
        <taxon>Basidiomycota</taxon>
        <taxon>Agaricomycotina</taxon>
        <taxon>Agaricomycetes</taxon>
        <taxon>Agaricomycetidae</taxon>
        <taxon>Boletales</taxon>
        <taxon>Suillineae</taxon>
        <taxon>Suillaceae</taxon>
        <taxon>Suillus</taxon>
    </lineage>
</organism>
<dbReference type="OrthoDB" id="3256444at2759"/>
<reference evidence="1" key="1">
    <citation type="journal article" date="2020" name="New Phytol.">
        <title>Comparative genomics reveals dynamic genome evolution in host specialist ectomycorrhizal fungi.</title>
        <authorList>
            <person name="Lofgren L.A."/>
            <person name="Nguyen N.H."/>
            <person name="Vilgalys R."/>
            <person name="Ruytinx J."/>
            <person name="Liao H.L."/>
            <person name="Branco S."/>
            <person name="Kuo A."/>
            <person name="LaButti K."/>
            <person name="Lipzen A."/>
            <person name="Andreopoulos W."/>
            <person name="Pangilinan J."/>
            <person name="Riley R."/>
            <person name="Hundley H."/>
            <person name="Na H."/>
            <person name="Barry K."/>
            <person name="Grigoriev I.V."/>
            <person name="Stajich J.E."/>
            <person name="Kennedy P.G."/>
        </authorList>
    </citation>
    <scope>NUCLEOTIDE SEQUENCE</scope>
    <source>
        <strain evidence="1">S12</strain>
    </source>
</reference>
<gene>
    <name evidence="1" type="ORF">HD556DRAFT_1213692</name>
</gene>
<feature type="non-terminal residue" evidence="1">
    <location>
        <position position="140"/>
    </location>
</feature>
<comment type="caution">
    <text evidence="1">The sequence shown here is derived from an EMBL/GenBank/DDBJ whole genome shotgun (WGS) entry which is preliminary data.</text>
</comment>
<proteinExistence type="predicted"/>